<feature type="region of interest" description="Disordered" evidence="1">
    <location>
        <begin position="1"/>
        <end position="22"/>
    </location>
</feature>
<keyword evidence="3" id="KW-1185">Reference proteome</keyword>
<evidence type="ECO:0000313" key="2">
    <source>
        <dbReference type="EMBL" id="KAF7435604.1"/>
    </source>
</evidence>
<feature type="region of interest" description="Disordered" evidence="1">
    <location>
        <begin position="77"/>
        <end position="100"/>
    </location>
</feature>
<reference evidence="2" key="1">
    <citation type="journal article" date="2020" name="G3 (Bethesda)">
        <title>High-Quality Assemblies for Three Invasive Social Wasps from the &lt;i&gt;Vespula&lt;/i&gt; Genus.</title>
        <authorList>
            <person name="Harrop T.W.R."/>
            <person name="Guhlin J."/>
            <person name="McLaughlin G.M."/>
            <person name="Permina E."/>
            <person name="Stockwell P."/>
            <person name="Gilligan J."/>
            <person name="Le Lec M.F."/>
            <person name="Gruber M.A.M."/>
            <person name="Quinn O."/>
            <person name="Lovegrove M."/>
            <person name="Duncan E.J."/>
            <person name="Remnant E.J."/>
            <person name="Van Eeckhoven J."/>
            <person name="Graham B."/>
            <person name="Knapp R.A."/>
            <person name="Langford K.W."/>
            <person name="Kronenberg Z."/>
            <person name="Press M.O."/>
            <person name="Eacker S.M."/>
            <person name="Wilson-Rankin E.E."/>
            <person name="Purcell J."/>
            <person name="Lester P.J."/>
            <person name="Dearden P.K."/>
        </authorList>
    </citation>
    <scope>NUCLEOTIDE SEQUENCE</scope>
    <source>
        <strain evidence="2">Volc-1</strain>
    </source>
</reference>
<organism evidence="2 3">
    <name type="scientific">Vespula pensylvanica</name>
    <name type="common">Western yellow jacket</name>
    <name type="synonym">Wasp</name>
    <dbReference type="NCBI Taxonomy" id="30213"/>
    <lineage>
        <taxon>Eukaryota</taxon>
        <taxon>Metazoa</taxon>
        <taxon>Ecdysozoa</taxon>
        <taxon>Arthropoda</taxon>
        <taxon>Hexapoda</taxon>
        <taxon>Insecta</taxon>
        <taxon>Pterygota</taxon>
        <taxon>Neoptera</taxon>
        <taxon>Endopterygota</taxon>
        <taxon>Hymenoptera</taxon>
        <taxon>Apocrita</taxon>
        <taxon>Aculeata</taxon>
        <taxon>Vespoidea</taxon>
        <taxon>Vespidae</taxon>
        <taxon>Vespinae</taxon>
        <taxon>Vespula</taxon>
    </lineage>
</organism>
<feature type="compositionally biased region" description="Polar residues" evidence="1">
    <location>
        <begin position="81"/>
        <end position="100"/>
    </location>
</feature>
<dbReference type="AlphaFoldDB" id="A0A834PC62"/>
<feature type="compositionally biased region" description="Polar residues" evidence="1">
    <location>
        <begin position="1"/>
        <end position="10"/>
    </location>
</feature>
<sequence length="100" mass="11383">MAGYHYSSQRFAKDYNGPRGPTARFVATLDETGPHRWERGNFTRMHPTRRIDRPMATSYTGAQWETNYEITILSDFRHSHTGSPQSPVTMMTSNAGLETS</sequence>
<accession>A0A834PC62</accession>
<name>A0A834PC62_VESPE</name>
<evidence type="ECO:0000313" key="3">
    <source>
        <dbReference type="Proteomes" id="UP000600918"/>
    </source>
</evidence>
<dbReference type="EMBL" id="JACSDY010000002">
    <property type="protein sequence ID" value="KAF7435604.1"/>
    <property type="molecule type" value="Genomic_DNA"/>
</dbReference>
<gene>
    <name evidence="2" type="ORF">H0235_003795</name>
</gene>
<protein>
    <submittedName>
        <fullName evidence="2">Uncharacterized protein</fullName>
    </submittedName>
</protein>
<evidence type="ECO:0000256" key="1">
    <source>
        <dbReference type="SAM" id="MobiDB-lite"/>
    </source>
</evidence>
<dbReference type="Proteomes" id="UP000600918">
    <property type="component" value="Unassembled WGS sequence"/>
</dbReference>
<proteinExistence type="predicted"/>
<comment type="caution">
    <text evidence="2">The sequence shown here is derived from an EMBL/GenBank/DDBJ whole genome shotgun (WGS) entry which is preliminary data.</text>
</comment>